<protein>
    <submittedName>
        <fullName evidence="4">Carbohydrate kinase family protein</fullName>
    </submittedName>
</protein>
<name>A0A850DY62_9MICO</name>
<dbReference type="Gene3D" id="3.40.1190.20">
    <property type="match status" value="1"/>
</dbReference>
<dbReference type="InterPro" id="IPR002173">
    <property type="entry name" value="Carboh/pur_kinase_PfkB_CS"/>
</dbReference>
<proteinExistence type="predicted"/>
<dbReference type="GO" id="GO:0016301">
    <property type="term" value="F:kinase activity"/>
    <property type="evidence" value="ECO:0007669"/>
    <property type="project" value="UniProtKB-KW"/>
</dbReference>
<dbReference type="InterPro" id="IPR029056">
    <property type="entry name" value="Ribokinase-like"/>
</dbReference>
<feature type="domain" description="Carbohydrate kinase PfkB" evidence="3">
    <location>
        <begin position="35"/>
        <end position="294"/>
    </location>
</feature>
<accession>A0A850DY62</accession>
<dbReference type="EMBL" id="JABMCG010000120">
    <property type="protein sequence ID" value="NUU29120.1"/>
    <property type="molecule type" value="Genomic_DNA"/>
</dbReference>
<dbReference type="PANTHER" id="PTHR10584">
    <property type="entry name" value="SUGAR KINASE"/>
    <property type="match status" value="1"/>
</dbReference>
<organism evidence="4 5">
    <name type="scientific">Curtobacterium citreum</name>
    <dbReference type="NCBI Taxonomy" id="2036"/>
    <lineage>
        <taxon>Bacteria</taxon>
        <taxon>Bacillati</taxon>
        <taxon>Actinomycetota</taxon>
        <taxon>Actinomycetes</taxon>
        <taxon>Micrococcales</taxon>
        <taxon>Microbacteriaceae</taxon>
        <taxon>Curtobacterium</taxon>
    </lineage>
</organism>
<evidence type="ECO:0000259" key="3">
    <source>
        <dbReference type="Pfam" id="PF00294"/>
    </source>
</evidence>
<evidence type="ECO:0000313" key="5">
    <source>
        <dbReference type="Proteomes" id="UP000539146"/>
    </source>
</evidence>
<dbReference type="Pfam" id="PF00294">
    <property type="entry name" value="PfkB"/>
    <property type="match status" value="1"/>
</dbReference>
<dbReference type="PROSITE" id="PS00584">
    <property type="entry name" value="PFKB_KINASES_2"/>
    <property type="match status" value="1"/>
</dbReference>
<comment type="caution">
    <text evidence="4">The sequence shown here is derived from an EMBL/GenBank/DDBJ whole genome shotgun (WGS) entry which is preliminary data.</text>
</comment>
<dbReference type="AlphaFoldDB" id="A0A850DY62"/>
<evidence type="ECO:0000256" key="2">
    <source>
        <dbReference type="ARBA" id="ARBA00022777"/>
    </source>
</evidence>
<sequence length="334" mass="34201">MDDRTHRSTDADVLVAGQLFFDAVFADLPQAPVPGQEVWTPHFGWTPGGIANFAIAAARLGASTDVCAAVGDDDLSGLCRAALVREGIGTALLREVAGWALPVSACIDHDGDRAIVTGGTPAPLALPDLLPPTGGRVAALHVDASTAEWVRGSADRGLRVFADVGWDPTGAWDPALLDAIDGAYAFTPNAHEALAYTRTDDPVRAARLLAERVPLAVVTLGADGVVAVDSSTGEQVVVPPVRVRAVDSTGAGDVFCAALAVGTLAELPLRERIDLAALVAAITVSRPGGAAGAPRRAELAPWLAANPAAADPDRYGFVTTSLPSVLAGPAIRTP</sequence>
<dbReference type="SUPFAM" id="SSF53613">
    <property type="entry name" value="Ribokinase-like"/>
    <property type="match status" value="1"/>
</dbReference>
<evidence type="ECO:0000313" key="4">
    <source>
        <dbReference type="EMBL" id="NUU29120.1"/>
    </source>
</evidence>
<evidence type="ECO:0000256" key="1">
    <source>
        <dbReference type="ARBA" id="ARBA00022679"/>
    </source>
</evidence>
<keyword evidence="2 4" id="KW-0418">Kinase</keyword>
<dbReference type="Proteomes" id="UP000539146">
    <property type="component" value="Unassembled WGS sequence"/>
</dbReference>
<gene>
    <name evidence="4" type="ORF">HP467_13540</name>
</gene>
<dbReference type="InterPro" id="IPR011611">
    <property type="entry name" value="PfkB_dom"/>
</dbReference>
<dbReference type="GO" id="GO:0005829">
    <property type="term" value="C:cytosol"/>
    <property type="evidence" value="ECO:0007669"/>
    <property type="project" value="TreeGrafter"/>
</dbReference>
<reference evidence="4 5" key="1">
    <citation type="submission" date="2020-05" db="EMBL/GenBank/DDBJ databases">
        <title>Genome Sequencing of Type Strains.</title>
        <authorList>
            <person name="Lemaire J.F."/>
            <person name="Inderbitzin P."/>
            <person name="Gregorio O.A."/>
            <person name="Collins S.B."/>
            <person name="Wespe N."/>
            <person name="Knight-Connoni V."/>
        </authorList>
    </citation>
    <scope>NUCLEOTIDE SEQUENCE [LARGE SCALE GENOMIC DNA]</scope>
    <source>
        <strain evidence="4 5">DSM 20512</strain>
    </source>
</reference>
<dbReference type="RefSeq" id="WP_175326500.1">
    <property type="nucleotide sequence ID" value="NZ_BAAAWP010000001.1"/>
</dbReference>
<keyword evidence="1" id="KW-0808">Transferase</keyword>
<dbReference type="PANTHER" id="PTHR10584:SF166">
    <property type="entry name" value="RIBOKINASE"/>
    <property type="match status" value="1"/>
</dbReference>